<name>A0A0F3N5V3_9RICK</name>
<dbReference type="SUPFAM" id="SSF56925">
    <property type="entry name" value="OMPA-like"/>
    <property type="match status" value="1"/>
</dbReference>
<gene>
    <name evidence="3" type="ORF">EMUCRT_0933</name>
</gene>
<protein>
    <submittedName>
        <fullName evidence="3">Surface antigen family protein</fullName>
    </submittedName>
</protein>
<organism evidence="3 4">
    <name type="scientific">Ehrlichia cf. muris str. EmCRT</name>
    <dbReference type="NCBI Taxonomy" id="1359167"/>
    <lineage>
        <taxon>Bacteria</taxon>
        <taxon>Pseudomonadati</taxon>
        <taxon>Pseudomonadota</taxon>
        <taxon>Alphaproteobacteria</taxon>
        <taxon>Rickettsiales</taxon>
        <taxon>Anaplasmataceae</taxon>
        <taxon>Ehrlichia</taxon>
    </lineage>
</organism>
<dbReference type="Gene3D" id="2.40.160.20">
    <property type="match status" value="1"/>
</dbReference>
<dbReference type="EMBL" id="LANU01000003">
    <property type="protein sequence ID" value="KJV63478.1"/>
    <property type="molecule type" value="Genomic_DNA"/>
</dbReference>
<dbReference type="Proteomes" id="UP000033546">
    <property type="component" value="Unassembled WGS sequence"/>
</dbReference>
<accession>A0A0F3N5V3</accession>
<dbReference type="Pfam" id="PF01617">
    <property type="entry name" value="Surface_Ag_2"/>
    <property type="match status" value="1"/>
</dbReference>
<dbReference type="InterPro" id="IPR002566">
    <property type="entry name" value="Msp4_OMP-like"/>
</dbReference>
<feature type="signal peptide" evidence="1">
    <location>
        <begin position="1"/>
        <end position="26"/>
    </location>
</feature>
<evidence type="ECO:0000313" key="4">
    <source>
        <dbReference type="Proteomes" id="UP000033546"/>
    </source>
</evidence>
<evidence type="ECO:0000256" key="1">
    <source>
        <dbReference type="SAM" id="SignalP"/>
    </source>
</evidence>
<feature type="chain" id="PRO_5002465040" evidence="1">
    <location>
        <begin position="27"/>
        <end position="278"/>
    </location>
</feature>
<keyword evidence="1" id="KW-0732">Signal</keyword>
<feature type="domain" description="Msp4/OMP-like" evidence="2">
    <location>
        <begin position="36"/>
        <end position="278"/>
    </location>
</feature>
<evidence type="ECO:0000313" key="3">
    <source>
        <dbReference type="EMBL" id="KJV63478.1"/>
    </source>
</evidence>
<evidence type="ECO:0000259" key="2">
    <source>
        <dbReference type="Pfam" id="PF01617"/>
    </source>
</evidence>
<reference evidence="3 4" key="1">
    <citation type="submission" date="2015-02" db="EMBL/GenBank/DDBJ databases">
        <title>Genome Sequencing of Rickettsiales.</title>
        <authorList>
            <person name="Daugherty S.C."/>
            <person name="Su Q."/>
            <person name="Abolude K."/>
            <person name="Beier-Sexton M."/>
            <person name="Carlyon J.A."/>
            <person name="Carter R."/>
            <person name="Day N.P."/>
            <person name="Dumler S.J."/>
            <person name="Dyachenko V."/>
            <person name="Godinez A."/>
            <person name="Kurtti T.J."/>
            <person name="Lichay M."/>
            <person name="Mullins K.E."/>
            <person name="Ott S."/>
            <person name="Pappas-Brown V."/>
            <person name="Paris D.H."/>
            <person name="Patel P."/>
            <person name="Richards A.L."/>
            <person name="Sadzewicz L."/>
            <person name="Sears K."/>
            <person name="Seidman D."/>
            <person name="Sengamalay N."/>
            <person name="Stenos J."/>
            <person name="Tallon L.J."/>
            <person name="Vincent G."/>
            <person name="Fraser C.M."/>
            <person name="Munderloh U."/>
            <person name="Dunning-Hotopp J.C."/>
        </authorList>
    </citation>
    <scope>NUCLEOTIDE SEQUENCE [LARGE SCALE GENOMIC DNA]</scope>
    <source>
        <strain evidence="3 4">EmCRT</strain>
    </source>
</reference>
<proteinExistence type="predicted"/>
<dbReference type="InterPro" id="IPR011250">
    <property type="entry name" value="OMP/PagP_B-barrel"/>
</dbReference>
<dbReference type="RefSeq" id="WP_045805206.1">
    <property type="nucleotide sequence ID" value="NZ_LANU01000003.1"/>
</dbReference>
<dbReference type="AlphaFoldDB" id="A0A0F3N5V3"/>
<comment type="caution">
    <text evidence="3">The sequence shown here is derived from an EMBL/GenBank/DDBJ whole genome shotgun (WGS) entry which is preliminary data.</text>
</comment>
<dbReference type="PATRIC" id="fig|1359167.3.peg.898"/>
<sequence>MNNKNFTIIGTVFTSLLSFLSIESFSAVNHNIGDSTSGIYVAGQYRPGVSHFTNFAVKETNNGTKQLVRYKKDATSIALGTNTNFQDSYTVKFQDNVAGFSGAIGYSYPDGLRFEIEGSYEKFDVKDPKDCSSKDAFRFFALARSMSGNNPDSTKYTVMKNNGMSITSIMIDGCYNLSFNNLAVSPYICAGIGEDFIEFFDTLHIKFAYQGKLGIDYHLSSKINIFANGYYHKVIGNKFKNLNVNHVVALSEFPKMTSAVATLNVAYLGGEAGVRFIF</sequence>